<dbReference type="EMBL" id="QLNQ01000001">
    <property type="protein sequence ID" value="RCK67864.1"/>
    <property type="molecule type" value="Genomic_DNA"/>
</dbReference>
<protein>
    <submittedName>
        <fullName evidence="6">54S ribosomal protein L10, mitochondrial</fullName>
    </submittedName>
</protein>
<keyword evidence="7" id="KW-1185">Reference proteome</keyword>
<evidence type="ECO:0000256" key="4">
    <source>
        <dbReference type="SAM" id="MobiDB-lite"/>
    </source>
</evidence>
<dbReference type="AlphaFoldDB" id="A0A367YPV0"/>
<dbReference type="HAMAP" id="MF_01341">
    <property type="entry name" value="Ribosomal_uL15"/>
    <property type="match status" value="1"/>
</dbReference>
<keyword evidence="2 6" id="KW-0689">Ribosomal protein</keyword>
<organism evidence="6 7">
    <name type="scientific">Candida viswanathii</name>
    <dbReference type="NCBI Taxonomy" id="5486"/>
    <lineage>
        <taxon>Eukaryota</taxon>
        <taxon>Fungi</taxon>
        <taxon>Dikarya</taxon>
        <taxon>Ascomycota</taxon>
        <taxon>Saccharomycotina</taxon>
        <taxon>Pichiomycetes</taxon>
        <taxon>Debaryomycetaceae</taxon>
        <taxon>Candida/Lodderomyces clade</taxon>
        <taxon>Candida</taxon>
    </lineage>
</organism>
<dbReference type="InterPro" id="IPR036227">
    <property type="entry name" value="Ribosomal_uL15/eL18_sf"/>
</dbReference>
<evidence type="ECO:0000259" key="5">
    <source>
        <dbReference type="Pfam" id="PF00828"/>
    </source>
</evidence>
<comment type="similarity">
    <text evidence="1">Belongs to the universal ribosomal protein uL15 family.</text>
</comment>
<dbReference type="PANTHER" id="PTHR12934">
    <property type="entry name" value="50S RIBOSOMAL PROTEIN L15"/>
    <property type="match status" value="1"/>
</dbReference>
<dbReference type="GO" id="GO:0003735">
    <property type="term" value="F:structural constituent of ribosome"/>
    <property type="evidence" value="ECO:0007669"/>
    <property type="project" value="InterPro"/>
</dbReference>
<comment type="caution">
    <text evidence="6">The sequence shown here is derived from an EMBL/GenBank/DDBJ whole genome shotgun (WGS) entry which is preliminary data.</text>
</comment>
<name>A0A367YPV0_9ASCO</name>
<keyword evidence="3" id="KW-0687">Ribonucleoprotein</keyword>
<feature type="domain" description="Large ribosomal subunit protein uL15/eL18" evidence="5">
    <location>
        <begin position="100"/>
        <end position="174"/>
    </location>
</feature>
<feature type="compositionally biased region" description="Gly residues" evidence="4">
    <location>
        <begin position="48"/>
        <end position="60"/>
    </location>
</feature>
<accession>A0A367YPV0</accession>
<evidence type="ECO:0000313" key="6">
    <source>
        <dbReference type="EMBL" id="RCK67864.1"/>
    </source>
</evidence>
<gene>
    <name evidence="6" type="primary">MRPL10_0</name>
    <name evidence="6" type="ORF">Cantr_03125</name>
</gene>
<dbReference type="GO" id="GO:0005762">
    <property type="term" value="C:mitochondrial large ribosomal subunit"/>
    <property type="evidence" value="ECO:0007669"/>
    <property type="project" value="TreeGrafter"/>
</dbReference>
<sequence>MFSLPSFTQRFAFKGVNFLTSFRQLSKLGTLKPNEGSTQGYKRLGRGASSGKGKTSGRGQKGQKARGKVPWWHEGGQTPYYRRFPLTGFSNPNRRIYQQVKLARIQEFWNTGRIPLKEGDTLTIQEMVKCGLVTRTLRHGVKILAAGASNYNVPLNIEASKGTAVAIEAIEKIGRTFTAKYFSRLGIRAHVHPERFLLKYGYVPMEARPSQRRDINYYSNPEKRGYLAKDRSILHEPLEKARAERADEKKKVVKVVSKFKSLDEQLQEAIAREGASA</sequence>
<dbReference type="PANTHER" id="PTHR12934:SF11">
    <property type="entry name" value="LARGE RIBOSOMAL SUBUNIT PROTEIN UL15M"/>
    <property type="match status" value="1"/>
</dbReference>
<dbReference type="InterPro" id="IPR021131">
    <property type="entry name" value="Ribosomal_uL15/eL18"/>
</dbReference>
<dbReference type="InterPro" id="IPR005749">
    <property type="entry name" value="Ribosomal_uL15_bac-type"/>
</dbReference>
<dbReference type="Gene3D" id="3.100.10.10">
    <property type="match status" value="1"/>
</dbReference>
<reference evidence="6 7" key="1">
    <citation type="submission" date="2018-06" db="EMBL/GenBank/DDBJ databases">
        <title>Whole genome sequencing of Candida tropicalis (genome annotated by CSBL at Korea University).</title>
        <authorList>
            <person name="Ahn J."/>
        </authorList>
    </citation>
    <scope>NUCLEOTIDE SEQUENCE [LARGE SCALE GENOMIC DNA]</scope>
    <source>
        <strain evidence="6 7">ATCC 20962</strain>
    </source>
</reference>
<dbReference type="OrthoDB" id="361383at2759"/>
<dbReference type="InterPro" id="IPR030878">
    <property type="entry name" value="Ribosomal_uL15"/>
</dbReference>
<evidence type="ECO:0000256" key="1">
    <source>
        <dbReference type="ARBA" id="ARBA00007320"/>
    </source>
</evidence>
<evidence type="ECO:0000313" key="7">
    <source>
        <dbReference type="Proteomes" id="UP000253472"/>
    </source>
</evidence>
<feature type="region of interest" description="Disordered" evidence="4">
    <location>
        <begin position="33"/>
        <end position="69"/>
    </location>
</feature>
<evidence type="ECO:0000256" key="3">
    <source>
        <dbReference type="ARBA" id="ARBA00023274"/>
    </source>
</evidence>
<dbReference type="NCBIfam" id="TIGR01071">
    <property type="entry name" value="rplO_bact"/>
    <property type="match status" value="1"/>
</dbReference>
<dbReference type="STRING" id="5486.A0A367YPV0"/>
<evidence type="ECO:0000256" key="2">
    <source>
        <dbReference type="ARBA" id="ARBA00022980"/>
    </source>
</evidence>
<proteinExistence type="inferred from homology"/>
<dbReference type="SUPFAM" id="SSF52080">
    <property type="entry name" value="Ribosomal proteins L15p and L18e"/>
    <property type="match status" value="1"/>
</dbReference>
<dbReference type="Pfam" id="PF00828">
    <property type="entry name" value="Ribosomal_L27A"/>
    <property type="match status" value="1"/>
</dbReference>
<dbReference type="GO" id="GO:0006412">
    <property type="term" value="P:translation"/>
    <property type="evidence" value="ECO:0007669"/>
    <property type="project" value="InterPro"/>
</dbReference>
<dbReference type="Proteomes" id="UP000253472">
    <property type="component" value="Unassembled WGS sequence"/>
</dbReference>